<comment type="similarity">
    <text evidence="1">Belongs to the nanos family.</text>
</comment>
<comment type="caution">
    <text evidence="3">The sequence shown here is derived from an EMBL/GenBank/DDBJ whole genome shotgun (WGS) entry which is preliminary data.</text>
</comment>
<dbReference type="EMBL" id="CAJQZP010000508">
    <property type="protein sequence ID" value="CAG4965203.1"/>
    <property type="molecule type" value="Genomic_DNA"/>
</dbReference>
<keyword evidence="1" id="KW-0862">Zinc</keyword>
<reference evidence="3" key="1">
    <citation type="submission" date="2021-04" db="EMBL/GenBank/DDBJ databases">
        <authorList>
            <person name="Tunstrom K."/>
        </authorList>
    </citation>
    <scope>NUCLEOTIDE SEQUENCE</scope>
</reference>
<dbReference type="InterPro" id="IPR008705">
    <property type="entry name" value="Nanos/Xcar2"/>
</dbReference>
<dbReference type="GO" id="GO:0008270">
    <property type="term" value="F:zinc ion binding"/>
    <property type="evidence" value="ECO:0007669"/>
    <property type="project" value="UniProtKB-KW"/>
</dbReference>
<dbReference type="PROSITE" id="PS51522">
    <property type="entry name" value="ZF_NANOS"/>
    <property type="match status" value="1"/>
</dbReference>
<evidence type="ECO:0000313" key="4">
    <source>
        <dbReference type="Proteomes" id="UP000691718"/>
    </source>
</evidence>
<dbReference type="AlphaFoldDB" id="A0A8S3WK97"/>
<dbReference type="Proteomes" id="UP000691718">
    <property type="component" value="Unassembled WGS sequence"/>
</dbReference>
<dbReference type="GO" id="GO:0006417">
    <property type="term" value="P:regulation of translation"/>
    <property type="evidence" value="ECO:0007669"/>
    <property type="project" value="UniProtKB-UniRule"/>
</dbReference>
<keyword evidence="4" id="KW-1185">Reference proteome</keyword>
<evidence type="ECO:0000259" key="2">
    <source>
        <dbReference type="PROSITE" id="PS51522"/>
    </source>
</evidence>
<evidence type="ECO:0000256" key="1">
    <source>
        <dbReference type="PROSITE-ProRule" id="PRU00855"/>
    </source>
</evidence>
<name>A0A8S3WK97_PARAO</name>
<keyword evidence="1" id="KW-0479">Metal-binding</keyword>
<gene>
    <name evidence="3" type="ORF">PAPOLLO_LOCUS7367</name>
</gene>
<proteinExistence type="inferred from homology"/>
<keyword evidence="1" id="KW-0810">Translation regulation</keyword>
<keyword evidence="1" id="KW-0863">Zinc-finger</keyword>
<dbReference type="GO" id="GO:0003723">
    <property type="term" value="F:RNA binding"/>
    <property type="evidence" value="ECO:0007669"/>
    <property type="project" value="UniProtKB-UniRule"/>
</dbReference>
<evidence type="ECO:0000313" key="3">
    <source>
        <dbReference type="EMBL" id="CAG4965203.1"/>
    </source>
</evidence>
<dbReference type="Pfam" id="PF05741">
    <property type="entry name" value="zf-nanos"/>
    <property type="match status" value="1"/>
</dbReference>
<protein>
    <submittedName>
        <fullName evidence="3">(apollo) hypothetical protein</fullName>
    </submittedName>
</protein>
<organism evidence="3 4">
    <name type="scientific">Parnassius apollo</name>
    <name type="common">Apollo butterfly</name>
    <name type="synonym">Papilio apollo</name>
    <dbReference type="NCBI Taxonomy" id="110799"/>
    <lineage>
        <taxon>Eukaryota</taxon>
        <taxon>Metazoa</taxon>
        <taxon>Ecdysozoa</taxon>
        <taxon>Arthropoda</taxon>
        <taxon>Hexapoda</taxon>
        <taxon>Insecta</taxon>
        <taxon>Pterygota</taxon>
        <taxon>Neoptera</taxon>
        <taxon>Endopterygota</taxon>
        <taxon>Lepidoptera</taxon>
        <taxon>Glossata</taxon>
        <taxon>Ditrysia</taxon>
        <taxon>Papilionoidea</taxon>
        <taxon>Papilionidae</taxon>
        <taxon>Parnassiinae</taxon>
        <taxon>Parnassini</taxon>
        <taxon>Parnassius</taxon>
        <taxon>Parnassius</taxon>
    </lineage>
</organism>
<keyword evidence="1" id="KW-0694">RNA-binding</keyword>
<accession>A0A8S3WK97</accession>
<dbReference type="InterPro" id="IPR024161">
    <property type="entry name" value="Znf_nanos-typ"/>
</dbReference>
<dbReference type="OrthoDB" id="10010129at2759"/>
<dbReference type="PANTHER" id="PTHR12887">
    <property type="entry name" value="NANOS PROTEIN"/>
    <property type="match status" value="1"/>
</dbReference>
<sequence>MDLTAILGSNNKFTEITPSNPNNLLCEELVRKNMGVKTDALSAVKLDPAVLEAQITIEATNNMTYCEPDEAINEEVVKRETPAAERLDFEETLNSMHRNALLNLTSQQFALLMIYVSNLRKQRVSFQKRTECAFCKNSGESAAWYTSHALRDRKGRVRCPMLRALTCPLCGDTGDRAHTLKYCPNNSNWRI</sequence>
<feature type="domain" description="Nanos-type" evidence="2">
    <location>
        <begin position="131"/>
        <end position="185"/>
    </location>
</feature>